<dbReference type="Proteomes" id="UP000218702">
    <property type="component" value="Chromosome"/>
</dbReference>
<name>A0A1Z4UYT2_9CYAN</name>
<dbReference type="AlphaFoldDB" id="A0A1Z4UYT2"/>
<evidence type="ECO:0008006" key="3">
    <source>
        <dbReference type="Google" id="ProtNLM"/>
    </source>
</evidence>
<evidence type="ECO:0000313" key="2">
    <source>
        <dbReference type="Proteomes" id="UP000218702"/>
    </source>
</evidence>
<keyword evidence="2" id="KW-1185">Reference proteome</keyword>
<accession>A0A1Z4UYT2</accession>
<proteinExistence type="predicted"/>
<evidence type="ECO:0000313" key="1">
    <source>
        <dbReference type="EMBL" id="BAZ84420.1"/>
    </source>
</evidence>
<organism evidence="1 2">
    <name type="scientific">Dolichospermum compactum NIES-806</name>
    <dbReference type="NCBI Taxonomy" id="1973481"/>
    <lineage>
        <taxon>Bacteria</taxon>
        <taxon>Bacillati</taxon>
        <taxon>Cyanobacteriota</taxon>
        <taxon>Cyanophyceae</taxon>
        <taxon>Nostocales</taxon>
        <taxon>Aphanizomenonaceae</taxon>
        <taxon>Dolichospermum</taxon>
        <taxon>Dolichospermum compactum</taxon>
    </lineage>
</organism>
<dbReference type="EMBL" id="AP018316">
    <property type="protein sequence ID" value="BAZ84420.1"/>
    <property type="molecule type" value="Genomic_DNA"/>
</dbReference>
<dbReference type="Pfam" id="PF13366">
    <property type="entry name" value="PDDEXK_3"/>
    <property type="match status" value="1"/>
</dbReference>
<sequence length="72" mass="8319">MNHEGTKNTKEEEEGRMRRLGDEVERLAYAVIGAGIEVHRMLGAGFLERVYQEALGLEFRLRGREYLINLNI</sequence>
<protein>
    <recommendedName>
        <fullName evidence="3">GxxExxY protein</fullName>
    </recommendedName>
</protein>
<dbReference type="InterPro" id="IPR026350">
    <property type="entry name" value="GxxExxY"/>
</dbReference>
<reference evidence="1 2" key="1">
    <citation type="submission" date="2017-06" db="EMBL/GenBank/DDBJ databases">
        <title>Genome sequencing of cyanobaciteial culture collection at National Institute for Environmental Studies (NIES).</title>
        <authorList>
            <person name="Hirose Y."/>
            <person name="Shimura Y."/>
            <person name="Fujisawa T."/>
            <person name="Nakamura Y."/>
            <person name="Kawachi M."/>
        </authorList>
    </citation>
    <scope>NUCLEOTIDE SEQUENCE [LARGE SCALE GENOMIC DNA]</scope>
    <source>
        <strain evidence="1 2">NIES-806</strain>
    </source>
</reference>
<dbReference type="NCBIfam" id="TIGR04256">
    <property type="entry name" value="GxxExxY"/>
    <property type="match status" value="1"/>
</dbReference>
<gene>
    <name evidence="1" type="ORF">NIES806_06060</name>
</gene>
<dbReference type="KEGG" id="dcm:NIES806_06060"/>